<keyword evidence="3" id="KW-0440">LIM domain</keyword>
<feature type="region of interest" description="Disordered" evidence="4">
    <location>
        <begin position="1"/>
        <end position="120"/>
    </location>
</feature>
<keyword evidence="2 3" id="KW-0862">Zinc</keyword>
<feature type="compositionally biased region" description="Basic and acidic residues" evidence="4">
    <location>
        <begin position="312"/>
        <end position="321"/>
    </location>
</feature>
<evidence type="ECO:0000256" key="2">
    <source>
        <dbReference type="ARBA" id="ARBA00022833"/>
    </source>
</evidence>
<dbReference type="PANTHER" id="PTHR24209:SF7">
    <property type="entry name" value="PROTEIN DA1-RELATED 2"/>
    <property type="match status" value="1"/>
</dbReference>
<dbReference type="CDD" id="cd08368">
    <property type="entry name" value="LIM"/>
    <property type="match status" value="1"/>
</dbReference>
<feature type="compositionally biased region" description="Basic and acidic residues" evidence="4">
    <location>
        <begin position="55"/>
        <end position="98"/>
    </location>
</feature>
<feature type="region of interest" description="Disordered" evidence="4">
    <location>
        <begin position="211"/>
        <end position="378"/>
    </location>
</feature>
<evidence type="ECO:0000256" key="1">
    <source>
        <dbReference type="ARBA" id="ARBA00022723"/>
    </source>
</evidence>
<evidence type="ECO:0000313" key="6">
    <source>
        <dbReference type="EMBL" id="CAE4670394.1"/>
    </source>
</evidence>
<feature type="compositionally biased region" description="Polar residues" evidence="4">
    <location>
        <begin position="211"/>
        <end position="240"/>
    </location>
</feature>
<dbReference type="EMBL" id="HBNS01062004">
    <property type="protein sequence ID" value="CAE4670394.1"/>
    <property type="molecule type" value="Transcribed_RNA"/>
</dbReference>
<dbReference type="SMART" id="SM00132">
    <property type="entry name" value="LIM"/>
    <property type="match status" value="1"/>
</dbReference>
<dbReference type="PROSITE" id="PS50023">
    <property type="entry name" value="LIM_DOMAIN_2"/>
    <property type="match status" value="1"/>
</dbReference>
<dbReference type="Gene3D" id="2.10.110.10">
    <property type="entry name" value="Cysteine Rich Protein"/>
    <property type="match status" value="1"/>
</dbReference>
<evidence type="ECO:0000259" key="5">
    <source>
        <dbReference type="PROSITE" id="PS50023"/>
    </source>
</evidence>
<feature type="compositionally biased region" description="Basic and acidic residues" evidence="4">
    <location>
        <begin position="1"/>
        <end position="24"/>
    </location>
</feature>
<organism evidence="6">
    <name type="scientific">Ditylum brightwellii</name>
    <dbReference type="NCBI Taxonomy" id="49249"/>
    <lineage>
        <taxon>Eukaryota</taxon>
        <taxon>Sar</taxon>
        <taxon>Stramenopiles</taxon>
        <taxon>Ochrophyta</taxon>
        <taxon>Bacillariophyta</taxon>
        <taxon>Mediophyceae</taxon>
        <taxon>Lithodesmiophycidae</taxon>
        <taxon>Lithodesmiales</taxon>
        <taxon>Lithodesmiaceae</taxon>
        <taxon>Ditylum</taxon>
    </lineage>
</organism>
<feature type="compositionally biased region" description="Pro residues" evidence="4">
    <location>
        <begin position="326"/>
        <end position="341"/>
    </location>
</feature>
<proteinExistence type="predicted"/>
<accession>A0A7S4TAH9</accession>
<protein>
    <recommendedName>
        <fullName evidence="5">LIM zinc-binding domain-containing protein</fullName>
    </recommendedName>
</protein>
<dbReference type="Pfam" id="PF12315">
    <property type="entry name" value="DA1-like"/>
    <property type="match status" value="1"/>
</dbReference>
<dbReference type="GO" id="GO:0046872">
    <property type="term" value="F:metal ion binding"/>
    <property type="evidence" value="ECO:0007669"/>
    <property type="project" value="UniProtKB-KW"/>
</dbReference>
<gene>
    <name evidence="6" type="ORF">DBRI00130_LOCUS44735</name>
</gene>
<dbReference type="InterPro" id="IPR045218">
    <property type="entry name" value="DA1-like"/>
</dbReference>
<dbReference type="AlphaFoldDB" id="A0A7S4TAH9"/>
<evidence type="ECO:0000256" key="4">
    <source>
        <dbReference type="SAM" id="MobiDB-lite"/>
    </source>
</evidence>
<name>A0A7S4TAH9_9STRA</name>
<dbReference type="PANTHER" id="PTHR24209">
    <property type="entry name" value="PROTEIN DA1-RELATED 2"/>
    <property type="match status" value="1"/>
</dbReference>
<dbReference type="InterPro" id="IPR022087">
    <property type="entry name" value="DA1-like_dom"/>
</dbReference>
<dbReference type="InterPro" id="IPR001781">
    <property type="entry name" value="Znf_LIM"/>
</dbReference>
<dbReference type="Pfam" id="PF00412">
    <property type="entry name" value="LIM"/>
    <property type="match status" value="1"/>
</dbReference>
<reference evidence="6" key="1">
    <citation type="submission" date="2021-01" db="EMBL/GenBank/DDBJ databases">
        <authorList>
            <person name="Corre E."/>
            <person name="Pelletier E."/>
            <person name="Niang G."/>
            <person name="Scheremetjew M."/>
            <person name="Finn R."/>
            <person name="Kale V."/>
            <person name="Holt S."/>
            <person name="Cochrane G."/>
            <person name="Meng A."/>
            <person name="Brown T."/>
            <person name="Cohen L."/>
        </authorList>
    </citation>
    <scope>NUCLEOTIDE SEQUENCE</scope>
    <source>
        <strain evidence="6">GSO104</strain>
    </source>
</reference>
<keyword evidence="1 3" id="KW-0479">Metal-binding</keyword>
<feature type="compositionally biased region" description="Basic and acidic residues" evidence="4">
    <location>
        <begin position="179"/>
        <end position="195"/>
    </location>
</feature>
<feature type="region of interest" description="Disordered" evidence="4">
    <location>
        <begin position="161"/>
        <end position="195"/>
    </location>
</feature>
<sequence length="762" mass="85448">MSGGKPEFDPRIHLLNPRDERCNRENQSQQRPPSMPPSLDGRGNSSLPNHDDDEALARKLQEEMDQADHERLSWENRAAQDDMELARRMQKQELRSRTEPLLQPSRKKQENGLNSRQHNIHDEDAALALRLMEEENTRSRVRVHSHDNDLELARRMQTLEHQGLGRLNSQRDGMQEAESELRMAGKSKQEQEDEMLARDLHLAETSSELLTRGNNLGSGQSLPRPSTPSQSTAPSMPSQSTAPPTRERRPMRRTSAPSNYFRDREHPSILFPFPTADPLPPNASVRLNPATQPPKERKKKKLFGLGPLLRGRSNDRDKDTVARSIPVPPSIPLPTRTPGPLPNSVSVDRPLPIAATPQQQCVETKPKKSKTLKNRPAPSTNVPNCAVCKKPALRHLFTLGKRYHPECFKCVGCHQVIEPSSPFAFSTDEATGDKHPLHRKCYATLYGVKCAVCQESIPTGPDGRMSYVKHPFFEKEQMCPRHALNPGRRCTGCHRFEPITGTGFADLGDANRCVCLSCCRTVIVDSEDAKKLWERVIRFLGETLNLPLWGDLRDIPVLVVGYDALNDQLQNSNHNGSSQIMTRGLCLSEHQSGRRIELQKMRFDKHNRSFAPSDPESKGFTYFQVPDGSKVNPDASVTAILCLSGLPSDLTASVMAHEATHAWIKLHPNYNIANPIPMQVEEGVCQLVSHLFLCDGLEAASTLAENSGPSDEKLRQYFKFCIETDENEIYGTGYRLAAKAYASIGIEALLSHIVMYREFPEV</sequence>
<evidence type="ECO:0000256" key="3">
    <source>
        <dbReference type="PROSITE-ProRule" id="PRU00125"/>
    </source>
</evidence>
<feature type="domain" description="LIM zinc-binding" evidence="5">
    <location>
        <begin position="383"/>
        <end position="448"/>
    </location>
</feature>